<dbReference type="AlphaFoldDB" id="A0A168AW61"/>
<evidence type="ECO:0000313" key="11">
    <source>
        <dbReference type="Proteomes" id="UP000242877"/>
    </source>
</evidence>
<dbReference type="Pfam" id="PF02771">
    <property type="entry name" value="Acyl-CoA_dh_N"/>
    <property type="match status" value="1"/>
</dbReference>
<dbReference type="Gene3D" id="1.20.140.10">
    <property type="entry name" value="Butyryl-CoA Dehydrogenase, subunit A, domain 3"/>
    <property type="match status" value="1"/>
</dbReference>
<feature type="domain" description="Acyl-CoA dehydrogenase/oxidase N-terminal" evidence="9">
    <location>
        <begin position="27"/>
        <end position="155"/>
    </location>
</feature>
<evidence type="ECO:0000256" key="1">
    <source>
        <dbReference type="ARBA" id="ARBA00001974"/>
    </source>
</evidence>
<evidence type="ECO:0000259" key="9">
    <source>
        <dbReference type="Pfam" id="PF02771"/>
    </source>
</evidence>
<keyword evidence="5 6" id="KW-0560">Oxidoreductase</keyword>
<dbReference type="InterPro" id="IPR006091">
    <property type="entry name" value="Acyl-CoA_Oxase/DH_mid-dom"/>
</dbReference>
<protein>
    <submittedName>
        <fullName evidence="10">Acyl-CoA dehydrogenase</fullName>
    </submittedName>
</protein>
<evidence type="ECO:0000256" key="6">
    <source>
        <dbReference type="RuleBase" id="RU362125"/>
    </source>
</evidence>
<dbReference type="EMBL" id="AZGZ01000006">
    <property type="protein sequence ID" value="KZZ94437.1"/>
    <property type="molecule type" value="Genomic_DNA"/>
</dbReference>
<dbReference type="Gene3D" id="2.40.110.10">
    <property type="entry name" value="Butyryl-CoA Dehydrogenase, subunit A, domain 2"/>
    <property type="match status" value="1"/>
</dbReference>
<dbReference type="PANTHER" id="PTHR48083">
    <property type="entry name" value="MEDIUM-CHAIN SPECIFIC ACYL-COA DEHYDROGENASE, MITOCHONDRIAL-RELATED"/>
    <property type="match status" value="1"/>
</dbReference>
<dbReference type="InterPro" id="IPR013786">
    <property type="entry name" value="AcylCoA_DH/ox_N"/>
</dbReference>
<dbReference type="VEuPathDB" id="FungiDB:AAP_01737"/>
<evidence type="ECO:0000256" key="5">
    <source>
        <dbReference type="ARBA" id="ARBA00023002"/>
    </source>
</evidence>
<dbReference type="Proteomes" id="UP000242877">
    <property type="component" value="Unassembled WGS sequence"/>
</dbReference>
<dbReference type="GO" id="GO:0005737">
    <property type="term" value="C:cytoplasm"/>
    <property type="evidence" value="ECO:0007669"/>
    <property type="project" value="TreeGrafter"/>
</dbReference>
<dbReference type="FunFam" id="2.40.110.10:FF:000002">
    <property type="entry name" value="Acyl-CoA dehydrogenase fadE12"/>
    <property type="match status" value="1"/>
</dbReference>
<dbReference type="OrthoDB" id="10254877at2759"/>
<evidence type="ECO:0000259" key="8">
    <source>
        <dbReference type="Pfam" id="PF02770"/>
    </source>
</evidence>
<keyword evidence="4 6" id="KW-0274">FAD</keyword>
<dbReference type="Pfam" id="PF00441">
    <property type="entry name" value="Acyl-CoA_dh_1"/>
    <property type="match status" value="1"/>
</dbReference>
<dbReference type="Pfam" id="PF02770">
    <property type="entry name" value="Acyl-CoA_dh_M"/>
    <property type="match status" value="1"/>
</dbReference>
<name>A0A168AW61_9EURO</name>
<dbReference type="InterPro" id="IPR036250">
    <property type="entry name" value="AcylCo_DH-like_C"/>
</dbReference>
<evidence type="ECO:0000259" key="7">
    <source>
        <dbReference type="Pfam" id="PF00441"/>
    </source>
</evidence>
<evidence type="ECO:0000256" key="4">
    <source>
        <dbReference type="ARBA" id="ARBA00022827"/>
    </source>
</evidence>
<reference evidence="10 11" key="1">
    <citation type="journal article" date="2016" name="Genome Biol. Evol.">
        <title>Divergent and convergent evolution of fungal pathogenicity.</title>
        <authorList>
            <person name="Shang Y."/>
            <person name="Xiao G."/>
            <person name="Zheng P."/>
            <person name="Cen K."/>
            <person name="Zhan S."/>
            <person name="Wang C."/>
        </authorList>
    </citation>
    <scope>NUCLEOTIDE SEQUENCE [LARGE SCALE GENOMIC DNA]</scope>
    <source>
        <strain evidence="10 11">ARSEF 7405</strain>
    </source>
</reference>
<proteinExistence type="inferred from homology"/>
<comment type="similarity">
    <text evidence="2 6">Belongs to the acyl-CoA dehydrogenase family.</text>
</comment>
<dbReference type="GO" id="GO:0050660">
    <property type="term" value="F:flavin adenine dinucleotide binding"/>
    <property type="evidence" value="ECO:0007669"/>
    <property type="project" value="InterPro"/>
</dbReference>
<dbReference type="Gene3D" id="1.10.540.10">
    <property type="entry name" value="Acyl-CoA dehydrogenase/oxidase, N-terminal domain"/>
    <property type="match status" value="1"/>
</dbReference>
<dbReference type="PANTHER" id="PTHR48083:SF15">
    <property type="entry name" value="ACYL-COA DEHYDROGENASE APDG"/>
    <property type="match status" value="1"/>
</dbReference>
<gene>
    <name evidence="10" type="ORF">AAP_01737</name>
</gene>
<comment type="cofactor">
    <cofactor evidence="1 6">
        <name>FAD</name>
        <dbReference type="ChEBI" id="CHEBI:57692"/>
    </cofactor>
</comment>
<comment type="caution">
    <text evidence="10">The sequence shown here is derived from an EMBL/GenBank/DDBJ whole genome shotgun (WGS) entry which is preliminary data.</text>
</comment>
<evidence type="ECO:0000256" key="2">
    <source>
        <dbReference type="ARBA" id="ARBA00009347"/>
    </source>
</evidence>
<organism evidence="10 11">
    <name type="scientific">Ascosphaera apis ARSEF 7405</name>
    <dbReference type="NCBI Taxonomy" id="392613"/>
    <lineage>
        <taxon>Eukaryota</taxon>
        <taxon>Fungi</taxon>
        <taxon>Dikarya</taxon>
        <taxon>Ascomycota</taxon>
        <taxon>Pezizomycotina</taxon>
        <taxon>Eurotiomycetes</taxon>
        <taxon>Eurotiomycetidae</taxon>
        <taxon>Onygenales</taxon>
        <taxon>Ascosphaeraceae</taxon>
        <taxon>Ascosphaera</taxon>
    </lineage>
</organism>
<dbReference type="InterPro" id="IPR009100">
    <property type="entry name" value="AcylCoA_DH/oxidase_NM_dom_sf"/>
</dbReference>
<dbReference type="InterPro" id="IPR009075">
    <property type="entry name" value="AcylCo_DH/oxidase_C"/>
</dbReference>
<feature type="domain" description="Acyl-CoA oxidase/dehydrogenase middle" evidence="8">
    <location>
        <begin position="160"/>
        <end position="256"/>
    </location>
</feature>
<accession>A0A168AW61</accession>
<keyword evidence="11" id="KW-1185">Reference proteome</keyword>
<keyword evidence="3 6" id="KW-0285">Flavoprotein</keyword>
<dbReference type="InterPro" id="IPR037069">
    <property type="entry name" value="AcylCoA_DH/ox_N_sf"/>
</dbReference>
<dbReference type="InterPro" id="IPR050741">
    <property type="entry name" value="Acyl-CoA_dehydrogenase"/>
</dbReference>
<evidence type="ECO:0000256" key="3">
    <source>
        <dbReference type="ARBA" id="ARBA00022630"/>
    </source>
</evidence>
<dbReference type="GO" id="GO:0033539">
    <property type="term" value="P:fatty acid beta-oxidation using acyl-CoA dehydrogenase"/>
    <property type="evidence" value="ECO:0007669"/>
    <property type="project" value="TreeGrafter"/>
</dbReference>
<dbReference type="SUPFAM" id="SSF56645">
    <property type="entry name" value="Acyl-CoA dehydrogenase NM domain-like"/>
    <property type="match status" value="1"/>
</dbReference>
<sequence length="438" mass="47960">MPVDTNNPIPFSEPAWLSGLPSPYYNDSHRKWHEVCHAFCSEHFYPNALEWEDKEDVPLDVYQTFAKAGFLPAKLPAPLPVEEFKRIGITHLPGGLKIEDYDVFHGAILSDNLLRTGLQGPAGAITTGIAFGTPPIINFGSRELKDRLLADLMYGRKRICIAITEPNAGSDVANIETTAEKTPDGKFYIVNGAKKWITNGIFSDYATMAVRTGGPGAKGISLLVVPLTDTPGVTRRRIHVMGLKASGTTYIDLDNVKVPASNLIGKENNGMKYIMTNFNHERIGMCFGAVRQSRVALGAAVEYAMSRTAFNKTLMDQPVVRARLANAGVKLETLWAYVEQLCYQMKVLPKEVADVELGGKTAMAKAYAGQVFTECATTALLIFGGNGLTRTGKGELIEKLYRDTPGIRIPGGSEDVLMDLAIRQLVKIYQMKAKMAKL</sequence>
<dbReference type="GO" id="GO:0003995">
    <property type="term" value="F:acyl-CoA dehydrogenase activity"/>
    <property type="evidence" value="ECO:0007669"/>
    <property type="project" value="TreeGrafter"/>
</dbReference>
<feature type="domain" description="Acyl-CoA dehydrogenase/oxidase C-terminal" evidence="7">
    <location>
        <begin position="268"/>
        <end position="425"/>
    </location>
</feature>
<evidence type="ECO:0000313" key="10">
    <source>
        <dbReference type="EMBL" id="KZZ94437.1"/>
    </source>
</evidence>
<dbReference type="InterPro" id="IPR046373">
    <property type="entry name" value="Acyl-CoA_Oxase/DH_mid-dom_sf"/>
</dbReference>
<dbReference type="SUPFAM" id="SSF47203">
    <property type="entry name" value="Acyl-CoA dehydrogenase C-terminal domain-like"/>
    <property type="match status" value="1"/>
</dbReference>